<dbReference type="AlphaFoldDB" id="C3XVD4"/>
<organism>
    <name type="scientific">Branchiostoma floridae</name>
    <name type="common">Florida lancelet</name>
    <name type="synonym">Amphioxus</name>
    <dbReference type="NCBI Taxonomy" id="7739"/>
    <lineage>
        <taxon>Eukaryota</taxon>
        <taxon>Metazoa</taxon>
        <taxon>Chordata</taxon>
        <taxon>Cephalochordata</taxon>
        <taxon>Leptocardii</taxon>
        <taxon>Amphioxiformes</taxon>
        <taxon>Branchiostomatidae</taxon>
        <taxon>Branchiostoma</taxon>
    </lineage>
</organism>
<evidence type="ECO:0000313" key="3">
    <source>
        <dbReference type="EMBL" id="EEN68060.1"/>
    </source>
</evidence>
<dbReference type="EMBL" id="GG666468">
    <property type="protein sequence ID" value="EEN68060.1"/>
    <property type="molecule type" value="Genomic_DNA"/>
</dbReference>
<dbReference type="PROSITE" id="PS00018">
    <property type="entry name" value="EF_HAND_1"/>
    <property type="match status" value="1"/>
</dbReference>
<accession>C3XVD4</accession>
<feature type="compositionally biased region" description="Acidic residues" evidence="1">
    <location>
        <begin position="227"/>
        <end position="254"/>
    </location>
</feature>
<feature type="region of interest" description="Disordered" evidence="1">
    <location>
        <begin position="223"/>
        <end position="254"/>
    </location>
</feature>
<feature type="chain" id="PRO_5002933237" evidence="2">
    <location>
        <begin position="21"/>
        <end position="254"/>
    </location>
</feature>
<feature type="signal peptide" evidence="2">
    <location>
        <begin position="1"/>
        <end position="20"/>
    </location>
</feature>
<protein>
    <submittedName>
        <fullName evidence="3">Uncharacterized protein</fullName>
    </submittedName>
</protein>
<proteinExistence type="predicted"/>
<evidence type="ECO:0000256" key="2">
    <source>
        <dbReference type="SAM" id="SignalP"/>
    </source>
</evidence>
<evidence type="ECO:0000256" key="1">
    <source>
        <dbReference type="SAM" id="MobiDB-lite"/>
    </source>
</evidence>
<keyword evidence="2" id="KW-0732">Signal</keyword>
<sequence length="254" mass="27674">MLRVPVALLLLALVIPRLPAIPTRTASKHRVPRADLEDDTDELVQNVDQVVDKMNKALGAADDAAETDSDDTLKNGLSVKTTEVRITPQKDKVDEDDKKAGPVKAAANKEEPPVTVAKPVKSISKDALVGNALENPELLDYFLSAGDGVPPAFFFPQKAPEEIIAEEPKPIAGIDFNDEETQEALEELEADHMAQEIANLDDNVDIDGGDLIASLGLLGPQKSIPFAEDDFEEELDDDEFDDDDDDDEIELSEY</sequence>
<reference evidence="3" key="1">
    <citation type="journal article" date="2008" name="Nature">
        <title>The amphioxus genome and the evolution of the chordate karyotype.</title>
        <authorList>
            <consortium name="US DOE Joint Genome Institute (JGI-PGF)"/>
            <person name="Putnam N.H."/>
            <person name="Butts T."/>
            <person name="Ferrier D.E.K."/>
            <person name="Furlong R.F."/>
            <person name="Hellsten U."/>
            <person name="Kawashima T."/>
            <person name="Robinson-Rechavi M."/>
            <person name="Shoguchi E."/>
            <person name="Terry A."/>
            <person name="Yu J.-K."/>
            <person name="Benito-Gutierrez E.L."/>
            <person name="Dubchak I."/>
            <person name="Garcia-Fernandez J."/>
            <person name="Gibson-Brown J.J."/>
            <person name="Grigoriev I.V."/>
            <person name="Horton A.C."/>
            <person name="de Jong P.J."/>
            <person name="Jurka J."/>
            <person name="Kapitonov V.V."/>
            <person name="Kohara Y."/>
            <person name="Kuroki Y."/>
            <person name="Lindquist E."/>
            <person name="Lucas S."/>
            <person name="Osoegawa K."/>
            <person name="Pennacchio L.A."/>
            <person name="Salamov A.A."/>
            <person name="Satou Y."/>
            <person name="Sauka-Spengler T."/>
            <person name="Schmutz J."/>
            <person name="Shin-I T."/>
            <person name="Toyoda A."/>
            <person name="Bronner-Fraser M."/>
            <person name="Fujiyama A."/>
            <person name="Holland L.Z."/>
            <person name="Holland P.W.H."/>
            <person name="Satoh N."/>
            <person name="Rokhsar D.S."/>
        </authorList>
    </citation>
    <scope>NUCLEOTIDE SEQUENCE [LARGE SCALE GENOMIC DNA]</scope>
    <source>
        <strain evidence="3">S238N-H82</strain>
        <tissue evidence="3">Testes</tissue>
    </source>
</reference>
<name>C3XVD4_BRAFL</name>
<dbReference type="InParanoid" id="C3XVD4"/>
<feature type="compositionally biased region" description="Basic and acidic residues" evidence="1">
    <location>
        <begin position="88"/>
        <end position="100"/>
    </location>
</feature>
<gene>
    <name evidence="3" type="ORF">BRAFLDRAFT_127254</name>
</gene>
<dbReference type="InterPro" id="IPR018247">
    <property type="entry name" value="EF_Hand_1_Ca_BS"/>
</dbReference>
<feature type="region of interest" description="Disordered" evidence="1">
    <location>
        <begin position="88"/>
        <end position="113"/>
    </location>
</feature>